<reference evidence="1 2" key="1">
    <citation type="journal article" date="2024" name="Ann. Entomol. Soc. Am.">
        <title>Genomic analyses of the southern and eastern yellowjacket wasps (Hymenoptera: Vespidae) reveal evolutionary signatures of social life.</title>
        <authorList>
            <person name="Catto M.A."/>
            <person name="Caine P.B."/>
            <person name="Orr S.E."/>
            <person name="Hunt B.G."/>
            <person name="Goodisman M.A.D."/>
        </authorList>
    </citation>
    <scope>NUCLEOTIDE SEQUENCE [LARGE SCALE GENOMIC DNA]</scope>
    <source>
        <strain evidence="1">232</strain>
        <tissue evidence="1">Head and thorax</tissue>
    </source>
</reference>
<proteinExistence type="predicted"/>
<gene>
    <name evidence="1" type="ORF">V1477_019163</name>
</gene>
<accession>A0ABD2ARR7</accession>
<organism evidence="1 2">
    <name type="scientific">Vespula maculifrons</name>
    <name type="common">Eastern yellow jacket</name>
    <name type="synonym">Wasp</name>
    <dbReference type="NCBI Taxonomy" id="7453"/>
    <lineage>
        <taxon>Eukaryota</taxon>
        <taxon>Metazoa</taxon>
        <taxon>Ecdysozoa</taxon>
        <taxon>Arthropoda</taxon>
        <taxon>Hexapoda</taxon>
        <taxon>Insecta</taxon>
        <taxon>Pterygota</taxon>
        <taxon>Neoptera</taxon>
        <taxon>Endopterygota</taxon>
        <taxon>Hymenoptera</taxon>
        <taxon>Apocrita</taxon>
        <taxon>Aculeata</taxon>
        <taxon>Vespoidea</taxon>
        <taxon>Vespidae</taxon>
        <taxon>Vespinae</taxon>
        <taxon>Vespula</taxon>
    </lineage>
</organism>
<protein>
    <submittedName>
        <fullName evidence="1">Kinesin-like protein KIF13A</fullName>
    </submittedName>
</protein>
<sequence>LELGTQCVVEMSAQQTILQHPTTMDKIDRCT</sequence>
<dbReference type="AlphaFoldDB" id="A0ABD2ARR7"/>
<dbReference type="EMBL" id="JAYRBN010000114">
    <property type="protein sequence ID" value="KAL2723312.1"/>
    <property type="molecule type" value="Genomic_DNA"/>
</dbReference>
<feature type="non-terminal residue" evidence="1">
    <location>
        <position position="1"/>
    </location>
</feature>
<evidence type="ECO:0000313" key="1">
    <source>
        <dbReference type="EMBL" id="KAL2723312.1"/>
    </source>
</evidence>
<comment type="caution">
    <text evidence="1">The sequence shown here is derived from an EMBL/GenBank/DDBJ whole genome shotgun (WGS) entry which is preliminary data.</text>
</comment>
<name>A0ABD2ARR7_VESMC</name>
<evidence type="ECO:0000313" key="2">
    <source>
        <dbReference type="Proteomes" id="UP001607303"/>
    </source>
</evidence>
<keyword evidence="2" id="KW-1185">Reference proteome</keyword>
<dbReference type="Proteomes" id="UP001607303">
    <property type="component" value="Unassembled WGS sequence"/>
</dbReference>